<keyword evidence="1" id="KW-0812">Transmembrane</keyword>
<name>A0A6A5YBV2_9PLEO</name>
<dbReference type="AlphaFoldDB" id="A0A6A5YBV2"/>
<sequence>MAVKGDGVIEYSVVVVVVVVMMMLTMVTVRVKPMSQWQAWRIARSIGGERCREGNSARGGMMRCVQCRWVVAGRACCFGVGLGRDGRHNRDGMAALYPRTVVRPWRGRDGSGQM</sequence>
<dbReference type="Proteomes" id="UP000799778">
    <property type="component" value="Unassembled WGS sequence"/>
</dbReference>
<evidence type="ECO:0000256" key="1">
    <source>
        <dbReference type="SAM" id="Phobius"/>
    </source>
</evidence>
<dbReference type="RefSeq" id="XP_033390499.1">
    <property type="nucleotide sequence ID" value="XM_033525065.1"/>
</dbReference>
<keyword evidence="1" id="KW-0472">Membrane</keyword>
<reference evidence="2" key="1">
    <citation type="journal article" date="2020" name="Stud. Mycol.">
        <title>101 Dothideomycetes genomes: a test case for predicting lifestyles and emergence of pathogens.</title>
        <authorList>
            <person name="Haridas S."/>
            <person name="Albert R."/>
            <person name="Binder M."/>
            <person name="Bloem J."/>
            <person name="Labutti K."/>
            <person name="Salamov A."/>
            <person name="Andreopoulos B."/>
            <person name="Baker S."/>
            <person name="Barry K."/>
            <person name="Bills G."/>
            <person name="Bluhm B."/>
            <person name="Cannon C."/>
            <person name="Castanera R."/>
            <person name="Culley D."/>
            <person name="Daum C."/>
            <person name="Ezra D."/>
            <person name="Gonzalez J."/>
            <person name="Henrissat B."/>
            <person name="Kuo A."/>
            <person name="Liang C."/>
            <person name="Lipzen A."/>
            <person name="Lutzoni F."/>
            <person name="Magnuson J."/>
            <person name="Mondo S."/>
            <person name="Nolan M."/>
            <person name="Ohm R."/>
            <person name="Pangilinan J."/>
            <person name="Park H.-J."/>
            <person name="Ramirez L."/>
            <person name="Alfaro M."/>
            <person name="Sun H."/>
            <person name="Tritt A."/>
            <person name="Yoshinaga Y."/>
            <person name="Zwiers L.-H."/>
            <person name="Turgeon B."/>
            <person name="Goodwin S."/>
            <person name="Spatafora J."/>
            <person name="Crous P."/>
            <person name="Grigoriev I."/>
        </authorList>
    </citation>
    <scope>NUCLEOTIDE SEQUENCE</scope>
    <source>
        <strain evidence="2">CBS 175.79</strain>
    </source>
</reference>
<keyword evidence="1" id="KW-1133">Transmembrane helix</keyword>
<gene>
    <name evidence="2" type="ORF">BU24DRAFT_38996</name>
</gene>
<dbReference type="EMBL" id="ML978066">
    <property type="protein sequence ID" value="KAF2022160.1"/>
    <property type="molecule type" value="Genomic_DNA"/>
</dbReference>
<accession>A0A6A5YBV2</accession>
<evidence type="ECO:0000313" key="3">
    <source>
        <dbReference type="Proteomes" id="UP000799778"/>
    </source>
</evidence>
<keyword evidence="3" id="KW-1185">Reference proteome</keyword>
<organism evidence="2 3">
    <name type="scientific">Aaosphaeria arxii CBS 175.79</name>
    <dbReference type="NCBI Taxonomy" id="1450172"/>
    <lineage>
        <taxon>Eukaryota</taxon>
        <taxon>Fungi</taxon>
        <taxon>Dikarya</taxon>
        <taxon>Ascomycota</taxon>
        <taxon>Pezizomycotina</taxon>
        <taxon>Dothideomycetes</taxon>
        <taxon>Pleosporomycetidae</taxon>
        <taxon>Pleosporales</taxon>
        <taxon>Pleosporales incertae sedis</taxon>
        <taxon>Aaosphaeria</taxon>
    </lineage>
</organism>
<feature type="transmembrane region" description="Helical" evidence="1">
    <location>
        <begin position="12"/>
        <end position="31"/>
    </location>
</feature>
<dbReference type="GeneID" id="54282462"/>
<proteinExistence type="predicted"/>
<protein>
    <submittedName>
        <fullName evidence="2">Uncharacterized protein</fullName>
    </submittedName>
</protein>
<evidence type="ECO:0000313" key="2">
    <source>
        <dbReference type="EMBL" id="KAF2022160.1"/>
    </source>
</evidence>